<dbReference type="AlphaFoldDB" id="A0A1U7HWH7"/>
<name>A0A1U7HWH7_9CHRO</name>
<evidence type="ECO:0000256" key="3">
    <source>
        <dbReference type="ARBA" id="ARBA00022475"/>
    </source>
</evidence>
<sequence length="429" mass="46077">MRTFTILWSGQMASAIGTEMTQFALTIWIWQVTQETTAIALISFFFQLPQILIALFAGLIIDRFSRKYLMIFSDVVVALCTILIGLLYSTQTLQLWHLYSLAIAYGCCGQIQTLAFTASISSIVPKQHYARVSSLKTLVNYSSAIVAPALVGLFYPTIGLLGIIAIDIATFAVGIFTVFLVHIPQTFDLEATALTSKTIWKQLTWGIHYILARPSLRAMTIVFCLFLFTYHMSETLYQPLILARTGSSAQVLSTVVIAAGIGGVVGAVGLSIFSGFQRQVRGMLLGFVGTGIGSMILGLGRVPGVWIGAQFFAALNIPLVYSSSYAVWYAKVKPDIQGRVLAAAHTVGLIVGAIASLIAGPLADQLELMMTSGSWTASIFAPLVGTGSGAGIALLYITISLGMVLIGVGGFAFPTLRNAEDLLPDHDHE</sequence>
<dbReference type="CDD" id="cd06173">
    <property type="entry name" value="MFS_MefA_like"/>
    <property type="match status" value="1"/>
</dbReference>
<evidence type="ECO:0000256" key="6">
    <source>
        <dbReference type="ARBA" id="ARBA00023136"/>
    </source>
</evidence>
<gene>
    <name evidence="9" type="ORF">NIES1031_05125</name>
</gene>
<dbReference type="PANTHER" id="PTHR43266">
    <property type="entry name" value="MACROLIDE-EFFLUX PROTEIN"/>
    <property type="match status" value="1"/>
</dbReference>
<accession>A0A1U7HWH7</accession>
<protein>
    <submittedName>
        <fullName evidence="9">MFS transporter</fullName>
    </submittedName>
</protein>
<feature type="transmembrane region" description="Helical" evidence="7">
    <location>
        <begin position="379"/>
        <end position="408"/>
    </location>
</feature>
<dbReference type="OrthoDB" id="9775268at2"/>
<feature type="transmembrane region" description="Helical" evidence="7">
    <location>
        <begin position="68"/>
        <end position="90"/>
    </location>
</feature>
<evidence type="ECO:0000256" key="7">
    <source>
        <dbReference type="SAM" id="Phobius"/>
    </source>
</evidence>
<dbReference type="GO" id="GO:0005886">
    <property type="term" value="C:plasma membrane"/>
    <property type="evidence" value="ECO:0007669"/>
    <property type="project" value="UniProtKB-SubCell"/>
</dbReference>
<feature type="transmembrane region" description="Helical" evidence="7">
    <location>
        <begin position="138"/>
        <end position="155"/>
    </location>
</feature>
<comment type="caution">
    <text evidence="9">The sequence shown here is derived from an EMBL/GenBank/DDBJ whole genome shotgun (WGS) entry which is preliminary data.</text>
</comment>
<dbReference type="STRING" id="247279.NIES1031_05125"/>
<dbReference type="Gene3D" id="1.20.1250.20">
    <property type="entry name" value="MFS general substrate transporter like domains"/>
    <property type="match status" value="1"/>
</dbReference>
<dbReference type="PANTHER" id="PTHR43266:SF2">
    <property type="entry name" value="MAJOR FACILITATOR SUPERFAMILY (MFS) PROFILE DOMAIN-CONTAINING PROTEIN"/>
    <property type="match status" value="1"/>
</dbReference>
<keyword evidence="3" id="KW-1003">Cell membrane</keyword>
<keyword evidence="5 7" id="KW-1133">Transmembrane helix</keyword>
<proteinExistence type="predicted"/>
<feature type="transmembrane region" description="Helical" evidence="7">
    <location>
        <begin position="210"/>
        <end position="231"/>
    </location>
</feature>
<keyword evidence="6 7" id="KW-0472">Membrane</keyword>
<dbReference type="Pfam" id="PF07690">
    <property type="entry name" value="MFS_1"/>
    <property type="match status" value="1"/>
</dbReference>
<dbReference type="EMBL" id="MRCC01000004">
    <property type="protein sequence ID" value="OKH27967.1"/>
    <property type="molecule type" value="Genomic_DNA"/>
</dbReference>
<dbReference type="Proteomes" id="UP000185984">
    <property type="component" value="Unassembled WGS sequence"/>
</dbReference>
<keyword evidence="2" id="KW-0813">Transport</keyword>
<dbReference type="InterPro" id="IPR036259">
    <property type="entry name" value="MFS_trans_sf"/>
</dbReference>
<dbReference type="InterPro" id="IPR020846">
    <property type="entry name" value="MFS_dom"/>
</dbReference>
<keyword evidence="4 7" id="KW-0812">Transmembrane</keyword>
<evidence type="ECO:0000256" key="5">
    <source>
        <dbReference type="ARBA" id="ARBA00022989"/>
    </source>
</evidence>
<feature type="transmembrane region" description="Helical" evidence="7">
    <location>
        <begin position="161"/>
        <end position="181"/>
    </location>
</feature>
<evidence type="ECO:0000313" key="9">
    <source>
        <dbReference type="EMBL" id="OKH27967.1"/>
    </source>
</evidence>
<dbReference type="RefSeq" id="WP_073548429.1">
    <property type="nucleotide sequence ID" value="NZ_CAWMVK010000034.1"/>
</dbReference>
<evidence type="ECO:0000313" key="10">
    <source>
        <dbReference type="Proteomes" id="UP000185984"/>
    </source>
</evidence>
<dbReference type="GO" id="GO:0022857">
    <property type="term" value="F:transmembrane transporter activity"/>
    <property type="evidence" value="ECO:0007669"/>
    <property type="project" value="InterPro"/>
</dbReference>
<feature type="domain" description="Major facilitator superfamily (MFS) profile" evidence="8">
    <location>
        <begin position="1"/>
        <end position="417"/>
    </location>
</feature>
<evidence type="ECO:0000259" key="8">
    <source>
        <dbReference type="PROSITE" id="PS50850"/>
    </source>
</evidence>
<dbReference type="PROSITE" id="PS50850">
    <property type="entry name" value="MFS"/>
    <property type="match status" value="1"/>
</dbReference>
<feature type="transmembrane region" description="Helical" evidence="7">
    <location>
        <begin position="39"/>
        <end position="61"/>
    </location>
</feature>
<feature type="transmembrane region" description="Helical" evidence="7">
    <location>
        <begin position="251"/>
        <end position="273"/>
    </location>
</feature>
<reference evidence="9 10" key="1">
    <citation type="submission" date="2016-11" db="EMBL/GenBank/DDBJ databases">
        <title>Draft Genome Sequences of Nine Cyanobacterial Strains from Diverse Habitats.</title>
        <authorList>
            <person name="Zhu T."/>
            <person name="Hou S."/>
            <person name="Lu X."/>
            <person name="Hess W.R."/>
        </authorList>
    </citation>
    <scope>NUCLEOTIDE SEQUENCE [LARGE SCALE GENOMIC DNA]</scope>
    <source>
        <strain evidence="9 10">5.2 s.c.1</strain>
    </source>
</reference>
<keyword evidence="10" id="KW-1185">Reference proteome</keyword>
<dbReference type="InterPro" id="IPR011701">
    <property type="entry name" value="MFS"/>
</dbReference>
<feature type="transmembrane region" description="Helical" evidence="7">
    <location>
        <begin position="96"/>
        <end position="117"/>
    </location>
</feature>
<feature type="transmembrane region" description="Helical" evidence="7">
    <location>
        <begin position="280"/>
        <end position="299"/>
    </location>
</feature>
<feature type="transmembrane region" description="Helical" evidence="7">
    <location>
        <begin position="305"/>
        <end position="328"/>
    </location>
</feature>
<evidence type="ECO:0000256" key="2">
    <source>
        <dbReference type="ARBA" id="ARBA00022448"/>
    </source>
</evidence>
<organism evidence="9 10">
    <name type="scientific">Chroogloeocystis siderophila 5.2 s.c.1</name>
    <dbReference type="NCBI Taxonomy" id="247279"/>
    <lineage>
        <taxon>Bacteria</taxon>
        <taxon>Bacillati</taxon>
        <taxon>Cyanobacteriota</taxon>
        <taxon>Cyanophyceae</taxon>
        <taxon>Oscillatoriophycideae</taxon>
        <taxon>Chroococcales</taxon>
        <taxon>Chroococcaceae</taxon>
        <taxon>Chroogloeocystis</taxon>
    </lineage>
</organism>
<evidence type="ECO:0000256" key="4">
    <source>
        <dbReference type="ARBA" id="ARBA00022692"/>
    </source>
</evidence>
<comment type="subcellular location">
    <subcellularLocation>
        <location evidence="1">Cell membrane</location>
        <topology evidence="1">Multi-pass membrane protein</topology>
    </subcellularLocation>
</comment>
<feature type="transmembrane region" description="Helical" evidence="7">
    <location>
        <begin position="340"/>
        <end position="359"/>
    </location>
</feature>
<evidence type="ECO:0000256" key="1">
    <source>
        <dbReference type="ARBA" id="ARBA00004651"/>
    </source>
</evidence>
<dbReference type="SUPFAM" id="SSF103473">
    <property type="entry name" value="MFS general substrate transporter"/>
    <property type="match status" value="1"/>
</dbReference>